<dbReference type="OrthoDB" id="5290098at2"/>
<dbReference type="AlphaFoldDB" id="A0A419A145"/>
<dbReference type="SMART" id="SM00419">
    <property type="entry name" value="HTH_CRP"/>
    <property type="match status" value="1"/>
</dbReference>
<name>A0A419A145_9RHOB</name>
<dbReference type="Gene3D" id="2.60.120.10">
    <property type="entry name" value="Jelly Rolls"/>
    <property type="match status" value="1"/>
</dbReference>
<dbReference type="SMART" id="SM00100">
    <property type="entry name" value="cNMP"/>
    <property type="match status" value="1"/>
</dbReference>
<organism evidence="6 7">
    <name type="scientific">Paracoccus aestuarii</name>
    <dbReference type="NCBI Taxonomy" id="453842"/>
    <lineage>
        <taxon>Bacteria</taxon>
        <taxon>Pseudomonadati</taxon>
        <taxon>Pseudomonadota</taxon>
        <taxon>Alphaproteobacteria</taxon>
        <taxon>Rhodobacterales</taxon>
        <taxon>Paracoccaceae</taxon>
        <taxon>Paracoccus</taxon>
    </lineage>
</organism>
<dbReference type="InterPro" id="IPR050397">
    <property type="entry name" value="Env_Response_Regulators"/>
</dbReference>
<dbReference type="PANTHER" id="PTHR24567:SF26">
    <property type="entry name" value="REGULATORY PROTEIN YEIL"/>
    <property type="match status" value="1"/>
</dbReference>
<dbReference type="GO" id="GO:0003700">
    <property type="term" value="F:DNA-binding transcription factor activity"/>
    <property type="evidence" value="ECO:0007669"/>
    <property type="project" value="TreeGrafter"/>
</dbReference>
<dbReference type="GO" id="GO:0005829">
    <property type="term" value="C:cytosol"/>
    <property type="evidence" value="ECO:0007669"/>
    <property type="project" value="TreeGrafter"/>
</dbReference>
<feature type="domain" description="Cyclic nucleotide-binding" evidence="4">
    <location>
        <begin position="69"/>
        <end position="172"/>
    </location>
</feature>
<dbReference type="InterPro" id="IPR012318">
    <property type="entry name" value="HTH_CRP"/>
</dbReference>
<evidence type="ECO:0000313" key="6">
    <source>
        <dbReference type="EMBL" id="RJL06705.1"/>
    </source>
</evidence>
<dbReference type="Pfam" id="PF00027">
    <property type="entry name" value="cNMP_binding"/>
    <property type="match status" value="1"/>
</dbReference>
<dbReference type="SUPFAM" id="SSF51206">
    <property type="entry name" value="cAMP-binding domain-like"/>
    <property type="match status" value="1"/>
</dbReference>
<keyword evidence="7" id="KW-1185">Reference proteome</keyword>
<evidence type="ECO:0000256" key="1">
    <source>
        <dbReference type="ARBA" id="ARBA00023015"/>
    </source>
</evidence>
<dbReference type="PANTHER" id="PTHR24567">
    <property type="entry name" value="CRP FAMILY TRANSCRIPTIONAL REGULATORY PROTEIN"/>
    <property type="match status" value="1"/>
</dbReference>
<feature type="domain" description="HTH crp-type" evidence="5">
    <location>
        <begin position="202"/>
        <end position="267"/>
    </location>
</feature>
<evidence type="ECO:0000256" key="3">
    <source>
        <dbReference type="ARBA" id="ARBA00023163"/>
    </source>
</evidence>
<dbReference type="InterPro" id="IPR036390">
    <property type="entry name" value="WH_DNA-bd_sf"/>
</dbReference>
<keyword evidence="2" id="KW-0238">DNA-binding</keyword>
<sequence>MHPRSAPSRWRGGPVFCLSYGNVDAIVGTGPRADGTMDGQIQQAEAAPARRSAQATDWLGVLQRTRPALLRGMTDQAMAAMLSEARIQQFRKPLTLLRQGEPAEWGYLILRGRIEVSYIDINGNRVLAHLAQPGEVLGEVEQFSGRTCAANCTTLRDTTVMLFDAGLILRYLPADLLMRNFAGIFHDRLTRDNRQHSVAMFYDAEDRIRIHLLSMTTPDTPEVALSQADLAGFAGCSRQTVNKTLSQLRADGVVEMGRGAIRILDRDRLQAARPGGEQILLDEAATGPHMPKV</sequence>
<dbReference type="InterPro" id="IPR014710">
    <property type="entry name" value="RmlC-like_jellyroll"/>
</dbReference>
<dbReference type="Proteomes" id="UP000285530">
    <property type="component" value="Unassembled WGS sequence"/>
</dbReference>
<evidence type="ECO:0000259" key="5">
    <source>
        <dbReference type="PROSITE" id="PS51063"/>
    </source>
</evidence>
<dbReference type="SUPFAM" id="SSF46785">
    <property type="entry name" value="Winged helix' DNA-binding domain"/>
    <property type="match status" value="1"/>
</dbReference>
<dbReference type="Gene3D" id="1.10.10.10">
    <property type="entry name" value="Winged helix-like DNA-binding domain superfamily/Winged helix DNA-binding domain"/>
    <property type="match status" value="1"/>
</dbReference>
<proteinExistence type="predicted"/>
<dbReference type="InterPro" id="IPR018490">
    <property type="entry name" value="cNMP-bd_dom_sf"/>
</dbReference>
<dbReference type="InterPro" id="IPR036388">
    <property type="entry name" value="WH-like_DNA-bd_sf"/>
</dbReference>
<dbReference type="EMBL" id="QZEV01000006">
    <property type="protein sequence ID" value="RJL06705.1"/>
    <property type="molecule type" value="Genomic_DNA"/>
</dbReference>
<accession>A0A419A145</accession>
<gene>
    <name evidence="6" type="ORF">D3P06_02605</name>
</gene>
<evidence type="ECO:0000259" key="4">
    <source>
        <dbReference type="PROSITE" id="PS50042"/>
    </source>
</evidence>
<dbReference type="Pfam" id="PF13545">
    <property type="entry name" value="HTH_Crp_2"/>
    <property type="match status" value="1"/>
</dbReference>
<dbReference type="GO" id="GO:0003677">
    <property type="term" value="F:DNA binding"/>
    <property type="evidence" value="ECO:0007669"/>
    <property type="project" value="UniProtKB-KW"/>
</dbReference>
<evidence type="ECO:0000313" key="7">
    <source>
        <dbReference type="Proteomes" id="UP000285530"/>
    </source>
</evidence>
<keyword evidence="3" id="KW-0804">Transcription</keyword>
<dbReference type="CDD" id="cd00038">
    <property type="entry name" value="CAP_ED"/>
    <property type="match status" value="1"/>
</dbReference>
<evidence type="ECO:0000256" key="2">
    <source>
        <dbReference type="ARBA" id="ARBA00023125"/>
    </source>
</evidence>
<reference evidence="6 7" key="1">
    <citation type="submission" date="2018-09" db="EMBL/GenBank/DDBJ databases">
        <title>Paracoccus onubensis nov. sp. a moderate halophilic bacterium isolated from Gruta de las Maravillas (Aracena, Spain).</title>
        <authorList>
            <person name="Jurado V."/>
            <person name="Gutierrez-Patricio S."/>
            <person name="Gonzalez-Pimentel J.L."/>
            <person name="Laiz L."/>
            <person name="Saiz-Jimenez C."/>
        </authorList>
    </citation>
    <scope>NUCLEOTIDE SEQUENCE [LARGE SCALE GENOMIC DNA]</scope>
    <source>
        <strain evidence="6 7">DSM 19484</strain>
    </source>
</reference>
<dbReference type="PROSITE" id="PS51063">
    <property type="entry name" value="HTH_CRP_2"/>
    <property type="match status" value="1"/>
</dbReference>
<dbReference type="InterPro" id="IPR000595">
    <property type="entry name" value="cNMP-bd_dom"/>
</dbReference>
<dbReference type="PROSITE" id="PS50042">
    <property type="entry name" value="CNMP_BINDING_3"/>
    <property type="match status" value="1"/>
</dbReference>
<keyword evidence="1" id="KW-0805">Transcription regulation</keyword>
<comment type="caution">
    <text evidence="6">The sequence shown here is derived from an EMBL/GenBank/DDBJ whole genome shotgun (WGS) entry which is preliminary data.</text>
</comment>
<protein>
    <submittedName>
        <fullName evidence="6">Crp/Fnr family transcriptional regulator</fullName>
    </submittedName>
</protein>